<organism evidence="3 4">
    <name type="scientific">Olivibacter oleidegradans</name>
    <dbReference type="NCBI Taxonomy" id="760123"/>
    <lineage>
        <taxon>Bacteria</taxon>
        <taxon>Pseudomonadati</taxon>
        <taxon>Bacteroidota</taxon>
        <taxon>Sphingobacteriia</taxon>
        <taxon>Sphingobacteriales</taxon>
        <taxon>Sphingobacteriaceae</taxon>
        <taxon>Olivibacter</taxon>
    </lineage>
</organism>
<dbReference type="RefSeq" id="WP_289553642.1">
    <property type="nucleotide sequence ID" value="NZ_JBHLWO010000007.1"/>
</dbReference>
<dbReference type="Pfam" id="PF13620">
    <property type="entry name" value="CarboxypepD_reg"/>
    <property type="match status" value="1"/>
</dbReference>
<dbReference type="SUPFAM" id="SSF49464">
    <property type="entry name" value="Carboxypeptidase regulatory domain-like"/>
    <property type="match status" value="1"/>
</dbReference>
<dbReference type="SUPFAM" id="SSF56935">
    <property type="entry name" value="Porins"/>
    <property type="match status" value="1"/>
</dbReference>
<evidence type="ECO:0000259" key="2">
    <source>
        <dbReference type="Pfam" id="PF25183"/>
    </source>
</evidence>
<dbReference type="EMBL" id="JBHLWO010000007">
    <property type="protein sequence ID" value="MFC0321629.1"/>
    <property type="molecule type" value="Genomic_DNA"/>
</dbReference>
<name>A0ABV6HSN4_9SPHI</name>
<reference evidence="3 4" key="1">
    <citation type="submission" date="2024-09" db="EMBL/GenBank/DDBJ databases">
        <authorList>
            <person name="Sun Q."/>
            <person name="Mori K."/>
        </authorList>
    </citation>
    <scope>NUCLEOTIDE SEQUENCE [LARGE SCALE GENOMIC DNA]</scope>
    <source>
        <strain evidence="3 4">CCM 7765</strain>
    </source>
</reference>
<sequence length="1054" mass="117637">MNAKSIPFFTWLALFLLPMMHAWSQGTEATILGTVSETEGPVSGVSITVKNESTGFKVTTMTNEKGNYTFQQLPLGSPYTVTATYIGYTEQKKTGYTLNYGDELVVDFKLAASSNQLDEVVVQGNDMRNAIKTLGASTAVTATELTKLPVNGRNFSSLIDLSPVSNGNTLAGQIASSTNYTVDGMTSRSTIAGGNSGGAYSISMEAIREFKVVTNEYDVTNGRSGGGSITTVTKSGTNTLSGSAFTFVRTDWLSSKYNLNGTPRSQKFSTYQYGFSLGGPIVKDKAHFFVAWDHQADSRPLYIADIQNPADIVRYKVTQPTLDEFTRIAREKYGFNSNALFGAFDKSKTTDAAFARVDWQLNEKNLLTIRNNFIYDMDNQQEGDNSGINAFESYVNRKNINNSLMASLRSSVNSKLTNDLKVQHFYESTEVMHNVDGIGKNQSIPRVIVENVESIDGDKKYYNSIQMGGQRFAPEWFKGNVFQLVNNLYYNTEKIKYTFGADIMYTDMNFRYGSEMNGRFYFTGLDNFNDLAPYRYARDVYMTDHENTKVNNLAAGIYGQMETRLATGLDLVAGIRFDNTRYLRKANFNQLVYDELSIATDNGINTFQIQPRIQFNWNINDEGKDIIRFGAGIFGSNLNPYSMLNNMLFDGTRIAGVDITDPSLMPTVNFPNYRNDPNTAPGRDLINNSSIEKLVTINTNSADVKVPTVYKANLSINHFFTPTLRIGISAYGTWARNNYMYVDRNMVDQPYFRIAAEDNRGVYVPAESIREDNGAANWVNSRKTSKLGRVLEMNSDGKVNSYTFVVDGTYRYYKDGQINVSYTWNDTKDNTSYNGNVANTATLSLMVRDDPRNLSGMAYSDNQFRHKVVFYGTAPSIHGITVGLRFSGIGGTRYSLAVAGNMNGDFVSSNDLAFIYNPNGPNTPEYIRDGINAILNNPEAEQSVKDYINKNLGKVAERNGGINNFYGVFDLRLAKMFRFYKTHGLEVSVDIFNIANMFNKNWGVGHNLGKQNIYSIKSFDPDALQYVYNMNGTTGVSNLNGNPFQVQLGLRYAF</sequence>
<evidence type="ECO:0000256" key="1">
    <source>
        <dbReference type="SAM" id="SignalP"/>
    </source>
</evidence>
<protein>
    <submittedName>
        <fullName evidence="3">Carboxypeptidase regulatory-like domain-containing protein</fullName>
    </submittedName>
</protein>
<comment type="caution">
    <text evidence="3">The sequence shown here is derived from an EMBL/GenBank/DDBJ whole genome shotgun (WGS) entry which is preliminary data.</text>
</comment>
<keyword evidence="4" id="KW-1185">Reference proteome</keyword>
<gene>
    <name evidence="3" type="ORF">ACFFI0_25175</name>
</gene>
<feature type="domain" description="TonB-dependent transporter Oar-like beta-barrel" evidence="2">
    <location>
        <begin position="341"/>
        <end position="999"/>
    </location>
</feature>
<evidence type="ECO:0000313" key="4">
    <source>
        <dbReference type="Proteomes" id="UP001589774"/>
    </source>
</evidence>
<dbReference type="Gene3D" id="2.60.40.1120">
    <property type="entry name" value="Carboxypeptidase-like, regulatory domain"/>
    <property type="match status" value="1"/>
</dbReference>
<feature type="domain" description="TonB-dependent transporter Oar-like beta-barrel" evidence="2">
    <location>
        <begin position="232"/>
        <end position="299"/>
    </location>
</feature>
<feature type="chain" id="PRO_5046358621" evidence="1">
    <location>
        <begin position="25"/>
        <end position="1054"/>
    </location>
</feature>
<keyword evidence="1" id="KW-0732">Signal</keyword>
<dbReference type="InterPro" id="IPR008969">
    <property type="entry name" value="CarboxyPept-like_regulatory"/>
</dbReference>
<accession>A0ABV6HSN4</accession>
<evidence type="ECO:0000313" key="3">
    <source>
        <dbReference type="EMBL" id="MFC0321629.1"/>
    </source>
</evidence>
<dbReference type="Proteomes" id="UP001589774">
    <property type="component" value="Unassembled WGS sequence"/>
</dbReference>
<feature type="signal peptide" evidence="1">
    <location>
        <begin position="1"/>
        <end position="24"/>
    </location>
</feature>
<dbReference type="Pfam" id="PF25183">
    <property type="entry name" value="OMP_b-brl_4"/>
    <property type="match status" value="2"/>
</dbReference>
<dbReference type="InterPro" id="IPR057601">
    <property type="entry name" value="Oar-like_b-barrel"/>
</dbReference>
<proteinExistence type="predicted"/>